<feature type="signal peptide" evidence="1">
    <location>
        <begin position="1"/>
        <end position="22"/>
    </location>
</feature>
<evidence type="ECO:0000256" key="1">
    <source>
        <dbReference type="SAM" id="SignalP"/>
    </source>
</evidence>
<keyword evidence="2" id="KW-0436">Ligase</keyword>
<sequence>MMRGMFWMLLALLPAACATAPAAPERRPETPVESACRAEAQRDPAVLAVQRQSNPGNWVNEQRIGHEMRVAELRAFRDCMRRNGAPLRGGVEAVRPL</sequence>
<comment type="caution">
    <text evidence="2">The sequence shown here is derived from an EMBL/GenBank/DDBJ whole genome shotgun (WGS) entry which is preliminary data.</text>
</comment>
<feature type="chain" id="PRO_5045363363" evidence="1">
    <location>
        <begin position="23"/>
        <end position="97"/>
    </location>
</feature>
<keyword evidence="1" id="KW-0732">Signal</keyword>
<evidence type="ECO:0000313" key="2">
    <source>
        <dbReference type="EMBL" id="MBO1074960.1"/>
    </source>
</evidence>
<evidence type="ECO:0000313" key="3">
    <source>
        <dbReference type="Proteomes" id="UP001518990"/>
    </source>
</evidence>
<name>A0ABS3KDE9_9PROT</name>
<keyword evidence="3" id="KW-1185">Reference proteome</keyword>
<dbReference type="Proteomes" id="UP001518990">
    <property type="component" value="Unassembled WGS sequence"/>
</dbReference>
<dbReference type="GO" id="GO:0016874">
    <property type="term" value="F:ligase activity"/>
    <property type="evidence" value="ECO:0007669"/>
    <property type="project" value="UniProtKB-KW"/>
</dbReference>
<proteinExistence type="predicted"/>
<gene>
    <name evidence="2" type="ORF">IAI60_10105</name>
</gene>
<accession>A0ABS3KDE9</accession>
<reference evidence="2 3" key="1">
    <citation type="submission" date="2020-09" db="EMBL/GenBank/DDBJ databases">
        <title>Roseomonas.</title>
        <authorList>
            <person name="Zhu W."/>
        </authorList>
    </citation>
    <scope>NUCLEOTIDE SEQUENCE [LARGE SCALE GENOMIC DNA]</scope>
    <source>
        <strain evidence="2 3">1311</strain>
    </source>
</reference>
<organism evidence="2 3">
    <name type="scientific">Roseomonas marmotae</name>
    <dbReference type="NCBI Taxonomy" id="2768161"/>
    <lineage>
        <taxon>Bacteria</taxon>
        <taxon>Pseudomonadati</taxon>
        <taxon>Pseudomonadota</taxon>
        <taxon>Alphaproteobacteria</taxon>
        <taxon>Acetobacterales</taxon>
        <taxon>Roseomonadaceae</taxon>
        <taxon>Roseomonas</taxon>
    </lineage>
</organism>
<protein>
    <submittedName>
        <fullName evidence="2">Phosphoribosylamine--glycine ligase</fullName>
    </submittedName>
</protein>
<dbReference type="EMBL" id="JACTNF010000009">
    <property type="protein sequence ID" value="MBO1074960.1"/>
    <property type="molecule type" value="Genomic_DNA"/>
</dbReference>